<feature type="region of interest" description="Disordered" evidence="1">
    <location>
        <begin position="40"/>
        <end position="61"/>
    </location>
</feature>
<dbReference type="InterPro" id="IPR019606">
    <property type="entry name" value="GerMN"/>
</dbReference>
<proteinExistence type="predicted"/>
<dbReference type="SMART" id="SM00909">
    <property type="entry name" value="Germane"/>
    <property type="match status" value="1"/>
</dbReference>
<evidence type="ECO:0000256" key="1">
    <source>
        <dbReference type="SAM" id="MobiDB-lite"/>
    </source>
</evidence>
<dbReference type="EMBL" id="SMRU01000046">
    <property type="protein sequence ID" value="TDF88344.1"/>
    <property type="molecule type" value="Genomic_DNA"/>
</dbReference>
<evidence type="ECO:0000259" key="3">
    <source>
        <dbReference type="SMART" id="SM00909"/>
    </source>
</evidence>
<evidence type="ECO:0000313" key="4">
    <source>
        <dbReference type="EMBL" id="TDF88344.1"/>
    </source>
</evidence>
<dbReference type="Pfam" id="PF10646">
    <property type="entry name" value="Germane"/>
    <property type="match status" value="1"/>
</dbReference>
<dbReference type="RefSeq" id="WP_133206764.1">
    <property type="nucleotide sequence ID" value="NZ_SMRU01000046.1"/>
</dbReference>
<evidence type="ECO:0000313" key="5">
    <source>
        <dbReference type="Proteomes" id="UP000295511"/>
    </source>
</evidence>
<organism evidence="4 5">
    <name type="scientific">Arthrobacter terricola</name>
    <dbReference type="NCBI Taxonomy" id="2547396"/>
    <lineage>
        <taxon>Bacteria</taxon>
        <taxon>Bacillati</taxon>
        <taxon>Actinomycetota</taxon>
        <taxon>Actinomycetes</taxon>
        <taxon>Micrococcales</taxon>
        <taxon>Micrococcaceae</taxon>
        <taxon>Arthrobacter</taxon>
    </lineage>
</organism>
<feature type="domain" description="GerMN" evidence="3">
    <location>
        <begin position="116"/>
        <end position="210"/>
    </location>
</feature>
<reference evidence="4 5" key="1">
    <citation type="submission" date="2019-03" db="EMBL/GenBank/DDBJ databases">
        <title>Whole genome sequence of Arthrobacter sp JH1-1.</title>
        <authorList>
            <person name="Trinh H.N."/>
        </authorList>
    </citation>
    <scope>NUCLEOTIDE SEQUENCE [LARGE SCALE GENOMIC DNA]</scope>
    <source>
        <strain evidence="4 5">JH1-1</strain>
    </source>
</reference>
<evidence type="ECO:0000256" key="2">
    <source>
        <dbReference type="SAM" id="SignalP"/>
    </source>
</evidence>
<sequence length="213" mass="21167">MGLKRGAKRTTTAIAAWCLPLVLCLAGCAGSGDVPTPAPAPAPLPVLQPAGPRSAEPTATAGPVEAATVLPDAGDSSGLSVYFVAIGDAGARGIRFGCDDSLVAVPLTPASGSDPLATAMNQLLAPGNTATGNNATQAGLYNALSGSTLRYVSGYLDGSTVVVNLSGPLRPGGVCDHPRIETQLTQTAVAATGASQAEIYIDGNDLSNVLSLR</sequence>
<gene>
    <name evidence="4" type="ORF">E1809_23980</name>
</gene>
<name>A0A4R5K750_9MICC</name>
<protein>
    <recommendedName>
        <fullName evidence="3">GerMN domain-containing protein</fullName>
    </recommendedName>
</protein>
<dbReference type="AlphaFoldDB" id="A0A4R5K750"/>
<feature type="signal peptide" evidence="2">
    <location>
        <begin position="1"/>
        <end position="31"/>
    </location>
</feature>
<dbReference type="OrthoDB" id="4936386at2"/>
<accession>A0A4R5K750</accession>
<keyword evidence="2" id="KW-0732">Signal</keyword>
<comment type="caution">
    <text evidence="4">The sequence shown here is derived from an EMBL/GenBank/DDBJ whole genome shotgun (WGS) entry which is preliminary data.</text>
</comment>
<feature type="chain" id="PRO_5039235923" description="GerMN domain-containing protein" evidence="2">
    <location>
        <begin position="32"/>
        <end position="213"/>
    </location>
</feature>
<dbReference type="Proteomes" id="UP000295511">
    <property type="component" value="Unassembled WGS sequence"/>
</dbReference>
<keyword evidence="5" id="KW-1185">Reference proteome</keyword>